<evidence type="ECO:0000256" key="7">
    <source>
        <dbReference type="ARBA" id="ARBA00023157"/>
    </source>
</evidence>
<feature type="domain" description="F5/8 type C" evidence="8">
    <location>
        <begin position="150"/>
        <end position="296"/>
    </location>
</feature>
<evidence type="ECO:0000256" key="2">
    <source>
        <dbReference type="ARBA" id="ARBA00010147"/>
    </source>
</evidence>
<evidence type="ECO:0000313" key="10">
    <source>
        <dbReference type="Proteomes" id="UP001159405"/>
    </source>
</evidence>
<keyword evidence="5" id="KW-0430">Lectin</keyword>
<gene>
    <name evidence="9" type="ORF">PLOB_00046365</name>
</gene>
<dbReference type="InterPro" id="IPR051941">
    <property type="entry name" value="BG_Antigen-Binding_Lectin"/>
</dbReference>
<keyword evidence="6" id="KW-0106">Calcium</keyword>
<comment type="similarity">
    <text evidence="2">Belongs to the fucolectin family.</text>
</comment>
<evidence type="ECO:0000256" key="4">
    <source>
        <dbReference type="ARBA" id="ARBA00022723"/>
    </source>
</evidence>
<evidence type="ECO:0000256" key="6">
    <source>
        <dbReference type="ARBA" id="ARBA00022837"/>
    </source>
</evidence>
<evidence type="ECO:0000313" key="9">
    <source>
        <dbReference type="EMBL" id="CAH3147947.1"/>
    </source>
</evidence>
<sequence>LALDQPATQSSVVGYGAPGAAVDGKSNVLYRHRSCSHTDLQEGPWWMVDLEFSALVGQVSVVSRSCSGLCGEYLKAFRIMIGDNDQNGGVTNPSCGGEHSINPGAKKSFYCLPRLLGRYVTIQIPGKDKVLQLCEVEVYSSTSGTLSTGCNYNPVGLEDSSKIPDNQFTASSSADNKFPSMGRLKGAASWLPKNTLSDDDFLQIDLGSTYSLCGVATQGSPIANEWTKTYKIMTSLDNLTWTAYAENNSVKIFKGNDDRSSLIKNDLYHSTLAKFIRVYPLLYETHKALRVEVYGYARGRM</sequence>
<dbReference type="PROSITE" id="PS01285">
    <property type="entry name" value="FA58C_1"/>
    <property type="match status" value="1"/>
</dbReference>
<dbReference type="CDD" id="cd00057">
    <property type="entry name" value="FA58C"/>
    <property type="match status" value="1"/>
</dbReference>
<dbReference type="EMBL" id="CALNXK010000082">
    <property type="protein sequence ID" value="CAH3147947.1"/>
    <property type="molecule type" value="Genomic_DNA"/>
</dbReference>
<dbReference type="Pfam" id="PF22633">
    <property type="entry name" value="F5_F8_type_C_2"/>
    <property type="match status" value="1"/>
</dbReference>
<reference evidence="9 10" key="1">
    <citation type="submission" date="2022-05" db="EMBL/GenBank/DDBJ databases">
        <authorList>
            <consortium name="Genoscope - CEA"/>
            <person name="William W."/>
        </authorList>
    </citation>
    <scope>NUCLEOTIDE SEQUENCE [LARGE SCALE GENOMIC DNA]</scope>
</reference>
<proteinExistence type="inferred from homology"/>
<keyword evidence="4" id="KW-0479">Metal-binding</keyword>
<dbReference type="PANTHER" id="PTHR45713:SF6">
    <property type="entry name" value="F5_8 TYPE C DOMAIN-CONTAINING PROTEIN"/>
    <property type="match status" value="1"/>
</dbReference>
<dbReference type="InterPro" id="IPR008979">
    <property type="entry name" value="Galactose-bd-like_sf"/>
</dbReference>
<protein>
    <recommendedName>
        <fullName evidence="8">F5/8 type C domain-containing protein</fullName>
    </recommendedName>
</protein>
<evidence type="ECO:0000256" key="1">
    <source>
        <dbReference type="ARBA" id="ARBA00002219"/>
    </source>
</evidence>
<name>A0ABN8PQ21_9CNID</name>
<organism evidence="9 10">
    <name type="scientific">Porites lobata</name>
    <dbReference type="NCBI Taxonomy" id="104759"/>
    <lineage>
        <taxon>Eukaryota</taxon>
        <taxon>Metazoa</taxon>
        <taxon>Cnidaria</taxon>
        <taxon>Anthozoa</taxon>
        <taxon>Hexacorallia</taxon>
        <taxon>Scleractinia</taxon>
        <taxon>Fungiina</taxon>
        <taxon>Poritidae</taxon>
        <taxon>Porites</taxon>
    </lineage>
</organism>
<dbReference type="PANTHER" id="PTHR45713">
    <property type="entry name" value="FTP DOMAIN-CONTAINING PROTEIN"/>
    <property type="match status" value="1"/>
</dbReference>
<dbReference type="Pfam" id="PF00754">
    <property type="entry name" value="F5_F8_type_C"/>
    <property type="match status" value="1"/>
</dbReference>
<evidence type="ECO:0000259" key="8">
    <source>
        <dbReference type="PROSITE" id="PS50022"/>
    </source>
</evidence>
<evidence type="ECO:0000256" key="5">
    <source>
        <dbReference type="ARBA" id="ARBA00022734"/>
    </source>
</evidence>
<dbReference type="Gene3D" id="2.60.120.260">
    <property type="entry name" value="Galactose-binding domain-like"/>
    <property type="match status" value="2"/>
</dbReference>
<feature type="non-terminal residue" evidence="9">
    <location>
        <position position="1"/>
    </location>
</feature>
<keyword evidence="7" id="KW-1015">Disulfide bond</keyword>
<dbReference type="InterPro" id="IPR000421">
    <property type="entry name" value="FA58C"/>
</dbReference>
<dbReference type="InterPro" id="IPR006585">
    <property type="entry name" value="FTP1"/>
</dbReference>
<dbReference type="SUPFAM" id="SSF49785">
    <property type="entry name" value="Galactose-binding domain-like"/>
    <property type="match status" value="2"/>
</dbReference>
<dbReference type="Proteomes" id="UP001159405">
    <property type="component" value="Unassembled WGS sequence"/>
</dbReference>
<dbReference type="SMART" id="SM00607">
    <property type="entry name" value="FTP"/>
    <property type="match status" value="1"/>
</dbReference>
<evidence type="ECO:0000256" key="3">
    <source>
        <dbReference type="ARBA" id="ARBA00011233"/>
    </source>
</evidence>
<comment type="caution">
    <text evidence="9">The sequence shown here is derived from an EMBL/GenBank/DDBJ whole genome shotgun (WGS) entry which is preliminary data.</text>
</comment>
<comment type="function">
    <text evidence="1">Acts as a defensive agent. Recognizes blood group fucosylated oligosaccharides including A, B, H and Lewis B-type antigens. Does not recognize Lewis A antigen and has low affinity for monovalent haptens.</text>
</comment>
<comment type="subunit">
    <text evidence="3">Homotrimer.</text>
</comment>
<keyword evidence="10" id="KW-1185">Reference proteome</keyword>
<accession>A0ABN8PQ21</accession>
<dbReference type="SMART" id="SM00231">
    <property type="entry name" value="FA58C"/>
    <property type="match status" value="1"/>
</dbReference>
<dbReference type="PROSITE" id="PS50022">
    <property type="entry name" value="FA58C_3"/>
    <property type="match status" value="1"/>
</dbReference>